<proteinExistence type="inferred from homology"/>
<dbReference type="SUPFAM" id="SSF53067">
    <property type="entry name" value="Actin-like ATPase domain"/>
    <property type="match status" value="1"/>
</dbReference>
<dbReference type="InterPro" id="IPR036390">
    <property type="entry name" value="WH_DNA-bd_sf"/>
</dbReference>
<dbReference type="EMBL" id="AP026800">
    <property type="protein sequence ID" value="BDR54412.1"/>
    <property type="molecule type" value="Genomic_DNA"/>
</dbReference>
<evidence type="ECO:0000313" key="4">
    <source>
        <dbReference type="Proteomes" id="UP001321748"/>
    </source>
</evidence>
<dbReference type="InterPro" id="IPR000835">
    <property type="entry name" value="HTH_MarR-typ"/>
</dbReference>
<organism evidence="3 4">
    <name type="scientific">Bombiscardovia apis</name>
    <dbReference type="NCBI Taxonomy" id="2932182"/>
    <lineage>
        <taxon>Bacteria</taxon>
        <taxon>Bacillati</taxon>
        <taxon>Actinomycetota</taxon>
        <taxon>Actinomycetes</taxon>
        <taxon>Bifidobacteriales</taxon>
        <taxon>Bifidobacteriaceae</taxon>
        <taxon>Bombiscardovia</taxon>
    </lineage>
</organism>
<sequence length="423" mass="44951">MADAVVSGSSPSAISEMNQARIAQELYKRGTLSRAQIAKALGLTAPAISKLAGRMIEDGLVRETGDMPGLGHRRSIGMQLESSRYRVIGVKFARSRVQFGIFDLAGNPLQQSELPPVSEQSIPQTVQAVKDHIQQALDHDRSIVAVGIAVPGPYLRHEGQIALVTSMQGWRGVNFIQSFGQAFSVPTFIEQDARAGALAQSLFAPQNSSPNLAYYLVGEGVGLGVIEQGRLINGERGGATELGHISVDVNGRACECGNRGCLERYCSAVAIHKAMCQPPYEGLFPEAEHLSHAAACQMLFYRAAQGDEAASRLVAQTAACVGYGCVTIINAFNPSHIIIGDIVAGAGQTLLETVQRIVAERALPELKAQTEISLSALPADATLMGAAAVAVSHFLQDPTHFASILRQRQVAKNKPPTTPPKNG</sequence>
<keyword evidence="4" id="KW-1185">Reference proteome</keyword>
<dbReference type="PROSITE" id="PS01125">
    <property type="entry name" value="ROK"/>
    <property type="match status" value="1"/>
</dbReference>
<name>A0ABM8BC01_9BIFI</name>
<dbReference type="RefSeq" id="WP_317643415.1">
    <property type="nucleotide sequence ID" value="NZ_AP026800.1"/>
</dbReference>
<accession>A0ABM8BC01</accession>
<dbReference type="InterPro" id="IPR000600">
    <property type="entry name" value="ROK"/>
</dbReference>
<dbReference type="InterPro" id="IPR049874">
    <property type="entry name" value="ROK_cs"/>
</dbReference>
<dbReference type="PANTHER" id="PTHR18964:SF149">
    <property type="entry name" value="BIFUNCTIONAL UDP-N-ACETYLGLUCOSAMINE 2-EPIMERASE_N-ACETYLMANNOSAMINE KINASE"/>
    <property type="match status" value="1"/>
</dbReference>
<evidence type="ECO:0000259" key="2">
    <source>
        <dbReference type="Pfam" id="PF12802"/>
    </source>
</evidence>
<dbReference type="InterPro" id="IPR011991">
    <property type="entry name" value="ArsR-like_HTH"/>
</dbReference>
<dbReference type="CDD" id="cd00090">
    <property type="entry name" value="HTH_ARSR"/>
    <property type="match status" value="1"/>
</dbReference>
<comment type="similarity">
    <text evidence="1">Belongs to the ROK (NagC/XylR) family.</text>
</comment>
<protein>
    <submittedName>
        <fullName evidence="3">NagC family transcriptional regulator</fullName>
    </submittedName>
</protein>
<dbReference type="Pfam" id="PF00480">
    <property type="entry name" value="ROK"/>
    <property type="match status" value="1"/>
</dbReference>
<dbReference type="Pfam" id="PF12802">
    <property type="entry name" value="MarR_2"/>
    <property type="match status" value="1"/>
</dbReference>
<reference evidence="3 4" key="1">
    <citation type="journal article" date="2023" name="Microbiol. Spectr.">
        <title>Symbiosis of Carpenter Bees with Uncharacterized Lactic Acid Bacteria Showing NAD Auxotrophy.</title>
        <authorList>
            <person name="Kawasaki S."/>
            <person name="Ozawa K."/>
            <person name="Mori T."/>
            <person name="Yamamoto A."/>
            <person name="Ito M."/>
            <person name="Ohkuma M."/>
            <person name="Sakamoto M."/>
            <person name="Matsutani M."/>
        </authorList>
    </citation>
    <scope>NUCLEOTIDE SEQUENCE [LARGE SCALE GENOMIC DNA]</scope>
    <source>
        <strain evidence="3 4">KimH</strain>
    </source>
</reference>
<dbReference type="SUPFAM" id="SSF46785">
    <property type="entry name" value="Winged helix' DNA-binding domain"/>
    <property type="match status" value="1"/>
</dbReference>
<dbReference type="InterPro" id="IPR036388">
    <property type="entry name" value="WH-like_DNA-bd_sf"/>
</dbReference>
<dbReference type="Gene3D" id="1.10.10.10">
    <property type="entry name" value="Winged helix-like DNA-binding domain superfamily/Winged helix DNA-binding domain"/>
    <property type="match status" value="1"/>
</dbReference>
<dbReference type="Proteomes" id="UP001321748">
    <property type="component" value="Chromosome"/>
</dbReference>
<dbReference type="Gene3D" id="3.30.420.40">
    <property type="match status" value="2"/>
</dbReference>
<feature type="domain" description="HTH marR-type" evidence="2">
    <location>
        <begin position="18"/>
        <end position="63"/>
    </location>
</feature>
<gene>
    <name evidence="3" type="ORF">KIMH_05230</name>
</gene>
<evidence type="ECO:0000313" key="3">
    <source>
        <dbReference type="EMBL" id="BDR54412.1"/>
    </source>
</evidence>
<dbReference type="InterPro" id="IPR043129">
    <property type="entry name" value="ATPase_NBD"/>
</dbReference>
<evidence type="ECO:0000256" key="1">
    <source>
        <dbReference type="ARBA" id="ARBA00006479"/>
    </source>
</evidence>
<dbReference type="PANTHER" id="PTHR18964">
    <property type="entry name" value="ROK (REPRESSOR, ORF, KINASE) FAMILY"/>
    <property type="match status" value="1"/>
</dbReference>